<name>A0A0V9UFA5_9NOCA</name>
<keyword evidence="6 8" id="KW-0472">Membrane</keyword>
<evidence type="ECO:0000256" key="1">
    <source>
        <dbReference type="ARBA" id="ARBA00004651"/>
    </source>
</evidence>
<evidence type="ECO:0000259" key="9">
    <source>
        <dbReference type="PROSITE" id="PS50850"/>
    </source>
</evidence>
<dbReference type="Pfam" id="PF07690">
    <property type="entry name" value="MFS_1"/>
    <property type="match status" value="1"/>
</dbReference>
<accession>A0A0V9UFA5</accession>
<reference evidence="11" key="1">
    <citation type="submission" date="2015-01" db="EMBL/GenBank/DDBJ databases">
        <title>Draft genome sequence of Rhodococcus pyridinivorans strain KG-16, a hydrocarbon-degrading bacterium.</title>
        <authorList>
            <person name="Aggarwal R.K."/>
            <person name="Dawar C."/>
        </authorList>
    </citation>
    <scope>NUCLEOTIDE SEQUENCE [LARGE SCALE GENOMIC DNA]</scope>
    <source>
        <strain evidence="11">KG-16</strain>
    </source>
</reference>
<feature type="transmembrane region" description="Helical" evidence="8">
    <location>
        <begin position="171"/>
        <end position="191"/>
    </location>
</feature>
<dbReference type="InterPro" id="IPR036259">
    <property type="entry name" value="MFS_trans_sf"/>
</dbReference>
<feature type="transmembrane region" description="Helical" evidence="8">
    <location>
        <begin position="360"/>
        <end position="381"/>
    </location>
</feature>
<keyword evidence="3" id="KW-1003">Cell membrane</keyword>
<dbReference type="InterPro" id="IPR020846">
    <property type="entry name" value="MFS_dom"/>
</dbReference>
<comment type="caution">
    <text evidence="10">The sequence shown here is derived from an EMBL/GenBank/DDBJ whole genome shotgun (WGS) entry which is preliminary data.</text>
</comment>
<dbReference type="PANTHER" id="PTHR42718:SF46">
    <property type="entry name" value="BLR6921 PROTEIN"/>
    <property type="match status" value="1"/>
</dbReference>
<evidence type="ECO:0000256" key="7">
    <source>
        <dbReference type="SAM" id="MobiDB-lite"/>
    </source>
</evidence>
<dbReference type="GO" id="GO:0022857">
    <property type="term" value="F:transmembrane transporter activity"/>
    <property type="evidence" value="ECO:0007669"/>
    <property type="project" value="InterPro"/>
</dbReference>
<dbReference type="SUPFAM" id="SSF103473">
    <property type="entry name" value="MFS general substrate transporter"/>
    <property type="match status" value="1"/>
</dbReference>
<feature type="transmembrane region" description="Helical" evidence="8">
    <location>
        <begin position="134"/>
        <end position="159"/>
    </location>
</feature>
<feature type="transmembrane region" description="Helical" evidence="8">
    <location>
        <begin position="229"/>
        <end position="252"/>
    </location>
</feature>
<feature type="region of interest" description="Disordered" evidence="7">
    <location>
        <begin position="15"/>
        <end position="37"/>
    </location>
</feature>
<dbReference type="RefSeq" id="WP_081314813.1">
    <property type="nucleotide sequence ID" value="NZ_AZXY01000013.1"/>
</dbReference>
<dbReference type="PRINTS" id="PR01036">
    <property type="entry name" value="TCRTETB"/>
</dbReference>
<reference evidence="10 11" key="2">
    <citation type="journal article" date="2016" name="Genome Announc.">
        <title>Draft Genome Sequence of a Versatile Hydrocarbon-Degrading Bacterium, Rhodococcus pyridinivorans Strain KG-16, Collected from Oil Fields in India.</title>
        <authorList>
            <person name="Aggarwal R.K."/>
            <person name="Dawar C."/>
            <person name="Phanindranath R."/>
            <person name="Mutnuri L."/>
            <person name="Dayal A.M."/>
        </authorList>
    </citation>
    <scope>NUCLEOTIDE SEQUENCE [LARGE SCALE GENOMIC DNA]</scope>
    <source>
        <strain evidence="10 11">KG-16</strain>
    </source>
</reference>
<dbReference type="Proteomes" id="UP000053060">
    <property type="component" value="Unassembled WGS sequence"/>
</dbReference>
<evidence type="ECO:0000256" key="6">
    <source>
        <dbReference type="ARBA" id="ARBA00023136"/>
    </source>
</evidence>
<protein>
    <submittedName>
        <fullName evidence="10">MFS transporter</fullName>
    </submittedName>
</protein>
<feature type="transmembrane region" description="Helical" evidence="8">
    <location>
        <begin position="258"/>
        <end position="278"/>
    </location>
</feature>
<dbReference type="PROSITE" id="PS50850">
    <property type="entry name" value="MFS"/>
    <property type="match status" value="1"/>
</dbReference>
<evidence type="ECO:0000313" key="10">
    <source>
        <dbReference type="EMBL" id="KSZ56702.1"/>
    </source>
</evidence>
<evidence type="ECO:0000256" key="5">
    <source>
        <dbReference type="ARBA" id="ARBA00022989"/>
    </source>
</evidence>
<dbReference type="EMBL" id="AZXY01000013">
    <property type="protein sequence ID" value="KSZ56702.1"/>
    <property type="molecule type" value="Genomic_DNA"/>
</dbReference>
<dbReference type="InterPro" id="IPR011701">
    <property type="entry name" value="MFS"/>
</dbReference>
<evidence type="ECO:0000256" key="3">
    <source>
        <dbReference type="ARBA" id="ARBA00022475"/>
    </source>
</evidence>
<feature type="transmembrane region" description="Helical" evidence="8">
    <location>
        <begin position="197"/>
        <end position="217"/>
    </location>
</feature>
<evidence type="ECO:0000256" key="2">
    <source>
        <dbReference type="ARBA" id="ARBA00022448"/>
    </source>
</evidence>
<dbReference type="Gene3D" id="1.20.1250.20">
    <property type="entry name" value="MFS general substrate transporter like domains"/>
    <property type="match status" value="1"/>
</dbReference>
<dbReference type="Gene3D" id="1.20.1720.10">
    <property type="entry name" value="Multidrug resistance protein D"/>
    <property type="match status" value="1"/>
</dbReference>
<dbReference type="PATRIC" id="fig|1441730.3.peg.4571"/>
<keyword evidence="4 8" id="KW-0812">Transmembrane</keyword>
<gene>
    <name evidence="10" type="ORF">Z045_21835</name>
</gene>
<dbReference type="PANTHER" id="PTHR42718">
    <property type="entry name" value="MAJOR FACILITATOR SUPERFAMILY MULTIDRUG TRANSPORTER MFSC"/>
    <property type="match status" value="1"/>
</dbReference>
<feature type="transmembrane region" description="Helical" evidence="8">
    <location>
        <begin position="453"/>
        <end position="472"/>
    </location>
</feature>
<feature type="transmembrane region" description="Helical" evidence="8">
    <location>
        <begin position="421"/>
        <end position="441"/>
    </location>
</feature>
<feature type="transmembrane region" description="Helical" evidence="8">
    <location>
        <begin position="299"/>
        <end position="318"/>
    </location>
</feature>
<feature type="transmembrane region" description="Helical" evidence="8">
    <location>
        <begin position="79"/>
        <end position="97"/>
    </location>
</feature>
<organism evidence="10 11">
    <name type="scientific">Rhodococcus pyridinivorans KG-16</name>
    <dbReference type="NCBI Taxonomy" id="1441730"/>
    <lineage>
        <taxon>Bacteria</taxon>
        <taxon>Bacillati</taxon>
        <taxon>Actinomycetota</taxon>
        <taxon>Actinomycetes</taxon>
        <taxon>Mycobacteriales</taxon>
        <taxon>Nocardiaceae</taxon>
        <taxon>Rhodococcus</taxon>
    </lineage>
</organism>
<sequence>MRKWFDGTNRAAQFPEVPESSMTTRTDTPAAPAAETDTGTPLALSALLAGTLVGTLSNNIINVPLPQILSDFDASLEDGALLAVGFLLTFAATMPLAGYIGDRYGRRRVYCGALLGTAICAAGAATAPTLEILVAWRALGGVAAAAFAPAVMGLIAWLFGAHRRARAVSAWATVNGLGQAIGPTLGGFVAGHWGWRWVFVPMIPIALIGLAGTLRWIPIFPGRRMTLDVPGAIALTLGSAGVVLGLSMFGQAGVPTSVAGIALAVSIVVLVGFVVHCLRAAVPFVDVRLLVESRFARSAAAAFAQMFCLGAALLAVPLRLHATGASTATAGAILFALPAVMAALAPVVGRTVDRVGGRRMLRAGLVVLLVGQIALAVVLSADEPRLWLVATVLAMTGAGIAAVQTPAAAGSTRSPAGERGTGLGVFNLIRFGGSAVGAAWVTVALGSWTVGPLFAVCAVIVCAGFAASFLGADPEEHATTGSGSTALSGS</sequence>
<dbReference type="GO" id="GO:0005886">
    <property type="term" value="C:plasma membrane"/>
    <property type="evidence" value="ECO:0007669"/>
    <property type="project" value="UniProtKB-SubCell"/>
</dbReference>
<feature type="domain" description="Major facilitator superfamily (MFS) profile" evidence="9">
    <location>
        <begin position="43"/>
        <end position="476"/>
    </location>
</feature>
<feature type="transmembrane region" description="Helical" evidence="8">
    <location>
        <begin position="387"/>
        <end position="409"/>
    </location>
</feature>
<feature type="transmembrane region" description="Helical" evidence="8">
    <location>
        <begin position="330"/>
        <end position="348"/>
    </location>
</feature>
<keyword evidence="2" id="KW-0813">Transport</keyword>
<evidence type="ECO:0000256" key="4">
    <source>
        <dbReference type="ARBA" id="ARBA00022692"/>
    </source>
</evidence>
<evidence type="ECO:0000313" key="11">
    <source>
        <dbReference type="Proteomes" id="UP000053060"/>
    </source>
</evidence>
<feature type="transmembrane region" description="Helical" evidence="8">
    <location>
        <begin position="109"/>
        <end position="128"/>
    </location>
</feature>
<evidence type="ECO:0000256" key="8">
    <source>
        <dbReference type="SAM" id="Phobius"/>
    </source>
</evidence>
<keyword evidence="5 8" id="KW-1133">Transmembrane helix</keyword>
<proteinExistence type="predicted"/>
<comment type="subcellular location">
    <subcellularLocation>
        <location evidence="1">Cell membrane</location>
        <topology evidence="1">Multi-pass membrane protein</topology>
    </subcellularLocation>
</comment>
<dbReference type="AlphaFoldDB" id="A0A0V9UFA5"/>
<feature type="compositionally biased region" description="Low complexity" evidence="7">
    <location>
        <begin position="23"/>
        <end position="37"/>
    </location>
</feature>